<evidence type="ECO:0000313" key="1">
    <source>
        <dbReference type="EMBL" id="MBL0742627.1"/>
    </source>
</evidence>
<evidence type="ECO:0000313" key="2">
    <source>
        <dbReference type="Proteomes" id="UP000613030"/>
    </source>
</evidence>
<organism evidence="1 2">
    <name type="scientific">Chryseolinea lacunae</name>
    <dbReference type="NCBI Taxonomy" id="2801331"/>
    <lineage>
        <taxon>Bacteria</taxon>
        <taxon>Pseudomonadati</taxon>
        <taxon>Bacteroidota</taxon>
        <taxon>Cytophagia</taxon>
        <taxon>Cytophagales</taxon>
        <taxon>Fulvivirgaceae</taxon>
        <taxon>Chryseolinea</taxon>
    </lineage>
</organism>
<dbReference type="RefSeq" id="WP_202011048.1">
    <property type="nucleotide sequence ID" value="NZ_JAERRB010000004.1"/>
</dbReference>
<reference evidence="1 2" key="1">
    <citation type="submission" date="2021-01" db="EMBL/GenBank/DDBJ databases">
        <title>Chryseolinea sp. Jin1 Genome sequencing and assembly.</title>
        <authorList>
            <person name="Kim I."/>
        </authorList>
    </citation>
    <scope>NUCLEOTIDE SEQUENCE [LARGE SCALE GENOMIC DNA]</scope>
    <source>
        <strain evidence="1 2">Jin1</strain>
    </source>
</reference>
<accession>A0ABS1KVA1</accession>
<protein>
    <submittedName>
        <fullName evidence="1">Uncharacterized protein</fullName>
    </submittedName>
</protein>
<dbReference type="Proteomes" id="UP000613030">
    <property type="component" value="Unassembled WGS sequence"/>
</dbReference>
<sequence length="243" mass="28865">MKKSSGQFSIWQTEKVNNNFALTSVIGYSGDDLLDKLNNYDSNIENKFYPKRKADYQKFVRELFTNAESPYRFESEIASLISNHMMDDFGLPRQEFDNMVLSYFRKYAANKKLDENTWMLFHSCKRTHRVDMGNSTFTRTEEIIEDAKLVMAEVVSNDLNQFLLEMIHPEIFKKESFSVSQFALTLYDTWPRFKEILYESDETKWSYLREFKEFFAVFEAKDFAVYVPFDFKEIPIHIRTGKA</sequence>
<keyword evidence="2" id="KW-1185">Reference proteome</keyword>
<gene>
    <name evidence="1" type="ORF">JI741_15485</name>
</gene>
<dbReference type="EMBL" id="JAERRB010000004">
    <property type="protein sequence ID" value="MBL0742627.1"/>
    <property type="molecule type" value="Genomic_DNA"/>
</dbReference>
<comment type="caution">
    <text evidence="1">The sequence shown here is derived from an EMBL/GenBank/DDBJ whole genome shotgun (WGS) entry which is preliminary data.</text>
</comment>
<name>A0ABS1KVA1_9BACT</name>
<proteinExistence type="predicted"/>